<reference evidence="1 2" key="1">
    <citation type="submission" date="2021-02" db="EMBL/GenBank/DDBJ databases">
        <title>PHA producing bacteria isolated from coastal sediment in Guangdong, Shenzhen.</title>
        <authorList>
            <person name="Zheng W."/>
            <person name="Yu S."/>
            <person name="Huang Y."/>
        </authorList>
    </citation>
    <scope>NUCLEOTIDE SEQUENCE [LARGE SCALE GENOMIC DNA]</scope>
    <source>
        <strain evidence="1 2">TN21-5</strain>
    </source>
</reference>
<gene>
    <name evidence="1" type="ORF">JYP53_02660</name>
</gene>
<keyword evidence="2" id="KW-1185">Reference proteome</keyword>
<dbReference type="Proteomes" id="UP000664344">
    <property type="component" value="Unassembled WGS sequence"/>
</dbReference>
<name>A0ABS3BBT9_9GAMM</name>
<evidence type="ECO:0000313" key="2">
    <source>
        <dbReference type="Proteomes" id="UP000664344"/>
    </source>
</evidence>
<dbReference type="RefSeq" id="WP_206556591.1">
    <property type="nucleotide sequence ID" value="NZ_JAFKDB010000007.1"/>
</dbReference>
<proteinExistence type="predicted"/>
<comment type="caution">
    <text evidence="1">The sequence shown here is derived from an EMBL/GenBank/DDBJ whole genome shotgun (WGS) entry which is preliminary data.</text>
</comment>
<dbReference type="InterPro" id="IPR045508">
    <property type="entry name" value="DUF6482"/>
</dbReference>
<evidence type="ECO:0000313" key="1">
    <source>
        <dbReference type="EMBL" id="MBN7768805.1"/>
    </source>
</evidence>
<accession>A0ABS3BBT9</accession>
<dbReference type="EMBL" id="JAFKDB010000007">
    <property type="protein sequence ID" value="MBN7768805.1"/>
    <property type="molecule type" value="Genomic_DNA"/>
</dbReference>
<organism evidence="1 2">
    <name type="scientific">Marinobacter daepoensis</name>
    <dbReference type="NCBI Taxonomy" id="262077"/>
    <lineage>
        <taxon>Bacteria</taxon>
        <taxon>Pseudomonadati</taxon>
        <taxon>Pseudomonadota</taxon>
        <taxon>Gammaproteobacteria</taxon>
        <taxon>Pseudomonadales</taxon>
        <taxon>Marinobacteraceae</taxon>
        <taxon>Marinobacter</taxon>
    </lineage>
</organism>
<protein>
    <recommendedName>
        <fullName evidence="3">Cation transporter</fullName>
    </recommendedName>
</protein>
<dbReference type="Pfam" id="PF20090">
    <property type="entry name" value="DUF6482"/>
    <property type="match status" value="1"/>
</dbReference>
<evidence type="ECO:0008006" key="3">
    <source>
        <dbReference type="Google" id="ProtNLM"/>
    </source>
</evidence>
<sequence>MRITLDQLNEQHSLVIDRLEILSLEGQQYIARLHGPEGLKVLSDRHGQACLFRSTAQVQALLSTFTVLQTEVVHPSAYHEMIGMTETDVEPLRIQIQRRRL</sequence>